<dbReference type="InterPro" id="IPR048519">
    <property type="entry name" value="Gfd2/YDR514C-like_C"/>
</dbReference>
<organism evidence="2 3">
    <name type="scientific">Sporormia fimetaria CBS 119925</name>
    <dbReference type="NCBI Taxonomy" id="1340428"/>
    <lineage>
        <taxon>Eukaryota</taxon>
        <taxon>Fungi</taxon>
        <taxon>Dikarya</taxon>
        <taxon>Ascomycota</taxon>
        <taxon>Pezizomycotina</taxon>
        <taxon>Dothideomycetes</taxon>
        <taxon>Pleosporomycetidae</taxon>
        <taxon>Pleosporales</taxon>
        <taxon>Sporormiaceae</taxon>
        <taxon>Sporormia</taxon>
    </lineage>
</organism>
<keyword evidence="3" id="KW-1185">Reference proteome</keyword>
<dbReference type="Proteomes" id="UP000799440">
    <property type="component" value="Unassembled WGS sequence"/>
</dbReference>
<name>A0A6A6VK00_9PLEO</name>
<proteinExistence type="predicted"/>
<dbReference type="InterPro" id="IPR040151">
    <property type="entry name" value="Gfd2/YDR514C-like"/>
</dbReference>
<dbReference type="PANTHER" id="PTHR28083">
    <property type="entry name" value="GOOD FOR FULL DBP5 ACTIVITY PROTEIN 2"/>
    <property type="match status" value="1"/>
</dbReference>
<gene>
    <name evidence="2" type="ORF">M011DRAFT_509530</name>
</gene>
<dbReference type="PANTHER" id="PTHR28083:SF1">
    <property type="entry name" value="GOOD FOR FULL DBP5 ACTIVITY PROTEIN 2"/>
    <property type="match status" value="1"/>
</dbReference>
<dbReference type="OrthoDB" id="5953249at2759"/>
<dbReference type="AlphaFoldDB" id="A0A6A6VK00"/>
<protein>
    <recommendedName>
        <fullName evidence="1">Gfd2/YDR514C-like C-terminal domain-containing protein</fullName>
    </recommendedName>
</protein>
<reference evidence="2" key="1">
    <citation type="journal article" date="2020" name="Stud. Mycol.">
        <title>101 Dothideomycetes genomes: a test case for predicting lifestyles and emergence of pathogens.</title>
        <authorList>
            <person name="Haridas S."/>
            <person name="Albert R."/>
            <person name="Binder M."/>
            <person name="Bloem J."/>
            <person name="Labutti K."/>
            <person name="Salamov A."/>
            <person name="Andreopoulos B."/>
            <person name="Baker S."/>
            <person name="Barry K."/>
            <person name="Bills G."/>
            <person name="Bluhm B."/>
            <person name="Cannon C."/>
            <person name="Castanera R."/>
            <person name="Culley D."/>
            <person name="Daum C."/>
            <person name="Ezra D."/>
            <person name="Gonzalez J."/>
            <person name="Henrissat B."/>
            <person name="Kuo A."/>
            <person name="Liang C."/>
            <person name="Lipzen A."/>
            <person name="Lutzoni F."/>
            <person name="Magnuson J."/>
            <person name="Mondo S."/>
            <person name="Nolan M."/>
            <person name="Ohm R."/>
            <person name="Pangilinan J."/>
            <person name="Park H.-J."/>
            <person name="Ramirez L."/>
            <person name="Alfaro M."/>
            <person name="Sun H."/>
            <person name="Tritt A."/>
            <person name="Yoshinaga Y."/>
            <person name="Zwiers L.-H."/>
            <person name="Turgeon B."/>
            <person name="Goodwin S."/>
            <person name="Spatafora J."/>
            <person name="Crous P."/>
            <person name="Grigoriev I."/>
        </authorList>
    </citation>
    <scope>NUCLEOTIDE SEQUENCE</scope>
    <source>
        <strain evidence="2">CBS 119925</strain>
    </source>
</reference>
<dbReference type="GO" id="GO:0005634">
    <property type="term" value="C:nucleus"/>
    <property type="evidence" value="ECO:0007669"/>
    <property type="project" value="TreeGrafter"/>
</dbReference>
<dbReference type="Pfam" id="PF21762">
    <property type="entry name" value="DEDDh_C"/>
    <property type="match status" value="1"/>
</dbReference>
<evidence type="ECO:0000313" key="2">
    <source>
        <dbReference type="EMBL" id="KAF2750136.1"/>
    </source>
</evidence>
<sequence>MEWFEFAPSSITEIGYGVLHGKDLLSCEPDASVQDLLSYLQVYHSRIIETCHLTNKTLAPAAASNFLFGSTCWVRQAEAKTLLEELFTKWTCADGSPAPVIFFGYGLHSDIKELRRQCSIDLLTIPNIVYTLQTTH</sequence>
<evidence type="ECO:0000259" key="1">
    <source>
        <dbReference type="Pfam" id="PF21762"/>
    </source>
</evidence>
<feature type="domain" description="Gfd2/YDR514C-like C-terminal" evidence="1">
    <location>
        <begin position="1"/>
        <end position="135"/>
    </location>
</feature>
<evidence type="ECO:0000313" key="3">
    <source>
        <dbReference type="Proteomes" id="UP000799440"/>
    </source>
</evidence>
<accession>A0A6A6VK00</accession>
<dbReference type="EMBL" id="MU006564">
    <property type="protein sequence ID" value="KAF2750136.1"/>
    <property type="molecule type" value="Genomic_DNA"/>
</dbReference>